<gene>
    <name evidence="2" type="ORF">KIN20_032919</name>
</gene>
<evidence type="ECO:0000256" key="1">
    <source>
        <dbReference type="SAM" id="MobiDB-lite"/>
    </source>
</evidence>
<feature type="compositionally biased region" description="Basic residues" evidence="1">
    <location>
        <begin position="1"/>
        <end position="15"/>
    </location>
</feature>
<name>A0AAD5R7I1_PARTN</name>
<dbReference type="AlphaFoldDB" id="A0AAD5R7I1"/>
<accession>A0AAD5R7I1</accession>
<evidence type="ECO:0000313" key="2">
    <source>
        <dbReference type="EMBL" id="KAJ1371049.1"/>
    </source>
</evidence>
<evidence type="ECO:0000313" key="3">
    <source>
        <dbReference type="Proteomes" id="UP001196413"/>
    </source>
</evidence>
<sequence>MKAQQPKRLRSHFHPKQMTGRNKTSLRGQNYLFKSLEPSTHKGINGLDSAGREIEKKNLRVLHSTLYIDFYVLSNTNHL</sequence>
<organism evidence="2 3">
    <name type="scientific">Parelaphostrongylus tenuis</name>
    <name type="common">Meningeal worm</name>
    <dbReference type="NCBI Taxonomy" id="148309"/>
    <lineage>
        <taxon>Eukaryota</taxon>
        <taxon>Metazoa</taxon>
        <taxon>Ecdysozoa</taxon>
        <taxon>Nematoda</taxon>
        <taxon>Chromadorea</taxon>
        <taxon>Rhabditida</taxon>
        <taxon>Rhabditina</taxon>
        <taxon>Rhabditomorpha</taxon>
        <taxon>Strongyloidea</taxon>
        <taxon>Metastrongylidae</taxon>
        <taxon>Parelaphostrongylus</taxon>
    </lineage>
</organism>
<proteinExistence type="predicted"/>
<reference evidence="2" key="1">
    <citation type="submission" date="2021-06" db="EMBL/GenBank/DDBJ databases">
        <title>Parelaphostrongylus tenuis whole genome reference sequence.</title>
        <authorList>
            <person name="Garwood T.J."/>
            <person name="Larsen P.A."/>
            <person name="Fountain-Jones N.M."/>
            <person name="Garbe J.R."/>
            <person name="Macchietto M.G."/>
            <person name="Kania S.A."/>
            <person name="Gerhold R.W."/>
            <person name="Richards J.E."/>
            <person name="Wolf T.M."/>
        </authorList>
    </citation>
    <scope>NUCLEOTIDE SEQUENCE</scope>
    <source>
        <strain evidence="2">MNPRO001-30</strain>
        <tissue evidence="2">Meninges</tissue>
    </source>
</reference>
<dbReference type="Proteomes" id="UP001196413">
    <property type="component" value="Unassembled WGS sequence"/>
</dbReference>
<comment type="caution">
    <text evidence="2">The sequence shown here is derived from an EMBL/GenBank/DDBJ whole genome shotgun (WGS) entry which is preliminary data.</text>
</comment>
<protein>
    <submittedName>
        <fullName evidence="2">Uncharacterized protein</fullName>
    </submittedName>
</protein>
<dbReference type="EMBL" id="JAHQIW010006895">
    <property type="protein sequence ID" value="KAJ1371049.1"/>
    <property type="molecule type" value="Genomic_DNA"/>
</dbReference>
<keyword evidence="3" id="KW-1185">Reference proteome</keyword>
<feature type="region of interest" description="Disordered" evidence="1">
    <location>
        <begin position="1"/>
        <end position="26"/>
    </location>
</feature>